<keyword evidence="1" id="KW-0732">Signal</keyword>
<dbReference type="EMBL" id="ABSV01001633">
    <property type="protein sequence ID" value="EDZ70584.1"/>
    <property type="molecule type" value="Genomic_DNA"/>
</dbReference>
<sequence length="158" mass="17656">MMILLALATAPIINTAPNAVKNCFFVKPYNLLLFEPSSSSPSLSEAKSNNLPITEGTAILTELEMRIKRRARPMYLDSGLDKTNSRLMSLNPEDFEFALDNFKVGLVDFFPCAMSDCNRIDRNKKCFLCGIIKLISPFWYMGGLNNDLVEYSALADAN</sequence>
<feature type="chain" id="PRO_5012881050" evidence="1">
    <location>
        <begin position="16"/>
        <end position="158"/>
    </location>
</feature>
<proteinExistence type="predicted"/>
<dbReference type="Proteomes" id="UP000008988">
    <property type="component" value="Unassembled WGS sequence"/>
</dbReference>
<accession>B5VNA6</accession>
<evidence type="ECO:0000313" key="2">
    <source>
        <dbReference type="EMBL" id="EDZ70584.1"/>
    </source>
</evidence>
<gene>
    <name evidence="2" type="ORF">AWRI1631_122280</name>
</gene>
<name>B5VNA6_YEAS6</name>
<protein>
    <submittedName>
        <fullName evidence="2">Uncharacterized protein</fullName>
    </submittedName>
</protein>
<dbReference type="AlphaFoldDB" id="B5VNA6"/>
<reference evidence="2 3" key="1">
    <citation type="journal article" date="2008" name="FEMS Yeast Res.">
        <title>Comparative genome analysis of a Saccharomyces cerevisiae wine strain.</title>
        <authorList>
            <person name="Borneman A.R."/>
            <person name="Forgan A.H."/>
            <person name="Pretorius I.S."/>
            <person name="Chambers P.J."/>
        </authorList>
    </citation>
    <scope>NUCLEOTIDE SEQUENCE [LARGE SCALE GENOMIC DNA]</scope>
    <source>
        <strain evidence="2 3">AWRI1631</strain>
    </source>
</reference>
<organism evidence="2 3">
    <name type="scientific">Saccharomyces cerevisiae (strain AWRI1631)</name>
    <name type="common">Baker's yeast</name>
    <dbReference type="NCBI Taxonomy" id="545124"/>
    <lineage>
        <taxon>Eukaryota</taxon>
        <taxon>Fungi</taxon>
        <taxon>Dikarya</taxon>
        <taxon>Ascomycota</taxon>
        <taxon>Saccharomycotina</taxon>
        <taxon>Saccharomycetes</taxon>
        <taxon>Saccharomycetales</taxon>
        <taxon>Saccharomycetaceae</taxon>
        <taxon>Saccharomyces</taxon>
    </lineage>
</organism>
<evidence type="ECO:0000256" key="1">
    <source>
        <dbReference type="SAM" id="SignalP"/>
    </source>
</evidence>
<comment type="caution">
    <text evidence="2">The sequence shown here is derived from an EMBL/GenBank/DDBJ whole genome shotgun (WGS) entry which is preliminary data.</text>
</comment>
<evidence type="ECO:0000313" key="3">
    <source>
        <dbReference type="Proteomes" id="UP000008988"/>
    </source>
</evidence>
<feature type="signal peptide" evidence="1">
    <location>
        <begin position="1"/>
        <end position="15"/>
    </location>
</feature>